<dbReference type="OrthoDB" id="5238236at2759"/>
<name>A0A8K0S7C0_9HYPO</name>
<keyword evidence="2" id="KW-1185">Reference proteome</keyword>
<reference evidence="1" key="1">
    <citation type="journal article" date="2021" name="Nat. Commun.">
        <title>Genetic determinants of endophytism in the Arabidopsis root mycobiome.</title>
        <authorList>
            <person name="Mesny F."/>
            <person name="Miyauchi S."/>
            <person name="Thiergart T."/>
            <person name="Pickel B."/>
            <person name="Atanasova L."/>
            <person name="Karlsson M."/>
            <person name="Huettel B."/>
            <person name="Barry K.W."/>
            <person name="Haridas S."/>
            <person name="Chen C."/>
            <person name="Bauer D."/>
            <person name="Andreopoulos W."/>
            <person name="Pangilinan J."/>
            <person name="LaButti K."/>
            <person name="Riley R."/>
            <person name="Lipzen A."/>
            <person name="Clum A."/>
            <person name="Drula E."/>
            <person name="Henrissat B."/>
            <person name="Kohler A."/>
            <person name="Grigoriev I.V."/>
            <person name="Martin F.M."/>
            <person name="Hacquard S."/>
        </authorList>
    </citation>
    <scope>NUCLEOTIDE SEQUENCE</scope>
    <source>
        <strain evidence="1">MPI-SDFR-AT-0068</strain>
    </source>
</reference>
<proteinExistence type="predicted"/>
<evidence type="ECO:0000313" key="2">
    <source>
        <dbReference type="Proteomes" id="UP000813427"/>
    </source>
</evidence>
<gene>
    <name evidence="1" type="ORF">BKA59DRAFT_488946</name>
</gene>
<evidence type="ECO:0000313" key="1">
    <source>
        <dbReference type="EMBL" id="KAH7261550.1"/>
    </source>
</evidence>
<organism evidence="1 2">
    <name type="scientific">Fusarium tricinctum</name>
    <dbReference type="NCBI Taxonomy" id="61284"/>
    <lineage>
        <taxon>Eukaryota</taxon>
        <taxon>Fungi</taxon>
        <taxon>Dikarya</taxon>
        <taxon>Ascomycota</taxon>
        <taxon>Pezizomycotina</taxon>
        <taxon>Sordariomycetes</taxon>
        <taxon>Hypocreomycetidae</taxon>
        <taxon>Hypocreales</taxon>
        <taxon>Nectriaceae</taxon>
        <taxon>Fusarium</taxon>
        <taxon>Fusarium tricinctum species complex</taxon>
    </lineage>
</organism>
<dbReference type="Proteomes" id="UP000813427">
    <property type="component" value="Unassembled WGS sequence"/>
</dbReference>
<dbReference type="EMBL" id="JAGPXF010000001">
    <property type="protein sequence ID" value="KAH7261550.1"/>
    <property type="molecule type" value="Genomic_DNA"/>
</dbReference>
<dbReference type="AlphaFoldDB" id="A0A8K0S7C0"/>
<comment type="caution">
    <text evidence="1">The sequence shown here is derived from an EMBL/GenBank/DDBJ whole genome shotgun (WGS) entry which is preliminary data.</text>
</comment>
<sequence>MPSISFLLIYQQYKPLTAKKYKYITLLIVPPTVGIAANKSATPLSGCLKGKACKEAKQYIQVNTIYIYFVSILEKPSKNFLDLLNIILPTLSSPINLKYIVKNNKSKTKCIFAFITLLKDFIKLHQEVTIKLTYSMEEEIMPLLKNYSGILALLPKYFGIPRRIVYNKCLAIPDKAALLEVVSNIALLFEIKGIPMLNEFTYGVKYMFKTTGVRYTAKPGAMLYTVQLYIALIATNRRKDKYSKVLLQRLRAGICKLKFRAPISLCYIARATVNRKIKAKAKAVPADDIGLPLMLYIITDVIDITGLIFAIAAKEMASKSGQSNGVLGKVVMVIWEYVIVELDVDKCPI</sequence>
<protein>
    <submittedName>
        <fullName evidence="1">Uncharacterized protein</fullName>
    </submittedName>
</protein>
<accession>A0A8K0S7C0</accession>